<accession>A0A1H0CER1</accession>
<reference evidence="3 4" key="1">
    <citation type="submission" date="2016-10" db="EMBL/GenBank/DDBJ databases">
        <authorList>
            <person name="de Groot N.N."/>
        </authorList>
    </citation>
    <scope>NUCLEOTIDE SEQUENCE [LARGE SCALE GENOMIC DNA]</scope>
    <source>
        <strain evidence="3 4">CGMCC 1.5012</strain>
    </source>
</reference>
<dbReference type="STRING" id="258515.SAMN05192585_1237"/>
<dbReference type="Pfam" id="PF01637">
    <property type="entry name" value="ATPase_2"/>
    <property type="match status" value="1"/>
</dbReference>
<dbReference type="Gene3D" id="3.40.50.300">
    <property type="entry name" value="P-loop containing nucleotide triphosphate hydrolases"/>
    <property type="match status" value="1"/>
</dbReference>
<dbReference type="GO" id="GO:0005524">
    <property type="term" value="F:ATP binding"/>
    <property type="evidence" value="ECO:0007669"/>
    <property type="project" value="InterPro"/>
</dbReference>
<feature type="domain" description="ATPase" evidence="1">
    <location>
        <begin position="2"/>
        <end position="203"/>
    </location>
</feature>
<dbReference type="SUPFAM" id="SSF52980">
    <property type="entry name" value="Restriction endonuclease-like"/>
    <property type="match status" value="1"/>
</dbReference>
<evidence type="ECO:0000259" key="1">
    <source>
        <dbReference type="Pfam" id="PF01637"/>
    </source>
</evidence>
<dbReference type="InterPro" id="IPR004256">
    <property type="entry name" value="DUF234"/>
</dbReference>
<dbReference type="AlphaFoldDB" id="A0A1H0CER1"/>
<dbReference type="OrthoDB" id="9813134at2"/>
<dbReference type="InterPro" id="IPR036390">
    <property type="entry name" value="WH_DNA-bd_sf"/>
</dbReference>
<feature type="domain" description="DUF234" evidence="2">
    <location>
        <begin position="310"/>
        <end position="407"/>
    </location>
</feature>
<evidence type="ECO:0008006" key="5">
    <source>
        <dbReference type="Google" id="ProtNLM"/>
    </source>
</evidence>
<dbReference type="InterPro" id="IPR027417">
    <property type="entry name" value="P-loop_NTPase"/>
</dbReference>
<evidence type="ECO:0000259" key="2">
    <source>
        <dbReference type="Pfam" id="PF03008"/>
    </source>
</evidence>
<dbReference type="RefSeq" id="WP_092641072.1">
    <property type="nucleotide sequence ID" value="NZ_FNID01000023.1"/>
</dbReference>
<proteinExistence type="predicted"/>
<dbReference type="Pfam" id="PF03008">
    <property type="entry name" value="DUF234"/>
    <property type="match status" value="1"/>
</dbReference>
<dbReference type="SUPFAM" id="SSF52540">
    <property type="entry name" value="P-loop containing nucleoside triphosphate hydrolases"/>
    <property type="match status" value="1"/>
</dbReference>
<organism evidence="3 4">
    <name type="scientific">Acetanaerobacterium elongatum</name>
    <dbReference type="NCBI Taxonomy" id="258515"/>
    <lineage>
        <taxon>Bacteria</taxon>
        <taxon>Bacillati</taxon>
        <taxon>Bacillota</taxon>
        <taxon>Clostridia</taxon>
        <taxon>Eubacteriales</taxon>
        <taxon>Oscillospiraceae</taxon>
        <taxon>Acetanaerobacterium</taxon>
    </lineage>
</organism>
<evidence type="ECO:0000313" key="4">
    <source>
        <dbReference type="Proteomes" id="UP000199182"/>
    </source>
</evidence>
<name>A0A1H0CER1_9FIRM</name>
<keyword evidence="4" id="KW-1185">Reference proteome</keyword>
<sequence>MFVGRHSELQKLNDLYNSDKFEFAVIYGRRRVGKTTLINEFIKDKNTIFFTGLETNSKENLENFSQSITRLQYGDNASPVFPSFQAAFDAVYELSKQNRVVLVVDEYPYLAESYRGISSLLQVQIDEKYKNSKLFLILCGSSMSFMENQVLGYKSPLYGRRTAQFKIQPFSFFETKEYYSGFTSYDLATIYGITGGIPQYLAQMSDKLTVEDNIKKNFLDASAYLFEEPSNLLKQEVREPAYYNAIIKAIATGSTKNSEIAAKVSLETSACTGYLKNLISLGIVKKETPITEDSARKTIYVIEDNMFRFWYRFIPNNVSLIQNGMADRTYKKIETQIPDFMGKVFEDICKQWLWRENASGNLPIEFVELGRWWGNDPIRRQEAEIDILAFEDKNSAIFGECKWTNEKVDTIVLDTLIERSHLFHYKNNYLYLFAKTGFTSGCVEKSKSMHNVTLVTFDEMANG</sequence>
<dbReference type="InterPro" id="IPR011335">
    <property type="entry name" value="Restrct_endonuc-II-like"/>
</dbReference>
<protein>
    <recommendedName>
        <fullName evidence="5">DUF234 domain-containing protein</fullName>
    </recommendedName>
</protein>
<gene>
    <name evidence="3" type="ORF">SAMN05192585_1237</name>
</gene>
<dbReference type="SUPFAM" id="SSF46785">
    <property type="entry name" value="Winged helix' DNA-binding domain"/>
    <property type="match status" value="1"/>
</dbReference>
<dbReference type="InterPro" id="IPR011579">
    <property type="entry name" value="ATPase_dom"/>
</dbReference>
<dbReference type="PANTHER" id="PTHR34704:SF1">
    <property type="entry name" value="ATPASE"/>
    <property type="match status" value="1"/>
</dbReference>
<dbReference type="EMBL" id="FNID01000023">
    <property type="protein sequence ID" value="SDN56261.1"/>
    <property type="molecule type" value="Genomic_DNA"/>
</dbReference>
<evidence type="ECO:0000313" key="3">
    <source>
        <dbReference type="EMBL" id="SDN56261.1"/>
    </source>
</evidence>
<dbReference type="PANTHER" id="PTHR34704">
    <property type="entry name" value="ATPASE"/>
    <property type="match status" value="1"/>
</dbReference>
<dbReference type="Proteomes" id="UP000199182">
    <property type="component" value="Unassembled WGS sequence"/>
</dbReference>